<name>A0A6I8UTL9_DROPS</name>
<evidence type="ECO:0000313" key="1">
    <source>
        <dbReference type="Proteomes" id="UP000001819"/>
    </source>
</evidence>
<protein>
    <submittedName>
        <fullName evidence="2">Glomulin</fullName>
    </submittedName>
</protein>
<dbReference type="SUPFAM" id="SSF48371">
    <property type="entry name" value="ARM repeat"/>
    <property type="match status" value="1"/>
</dbReference>
<dbReference type="GO" id="GO:0055105">
    <property type="term" value="F:ubiquitin-protein transferase inhibitor activity"/>
    <property type="evidence" value="ECO:0007669"/>
    <property type="project" value="TreeGrafter"/>
</dbReference>
<dbReference type="Proteomes" id="UP000001819">
    <property type="component" value="Chromosome 3"/>
</dbReference>
<reference evidence="2" key="2">
    <citation type="submission" date="2025-08" db="UniProtKB">
        <authorList>
            <consortium name="RefSeq"/>
        </authorList>
    </citation>
    <scope>IDENTIFICATION</scope>
    <source>
        <strain evidence="2">MV-25-SWS-2005</strain>
        <tissue evidence="2">Whole body</tissue>
    </source>
</reference>
<sequence length="646" mass="73268">MEPAIEANAAAANLLRLIKQLLLEKAYDGVRMLFQSPNEASRNIQHMPLIAMDIYNDICVVNLVDEVNSREPELFDCANELLKLLAEHAPVQEMMMELMEKIEESRSHAVFAAYLRALQVILVRQGQDKPQAVMWCLQSVFTRLKDLPLPEYLSEGYDEAAGRLVEQDKQVEDLLAHYITVGLFEAPLLVDILQRDPRPDPHIFRHSTMSRRNALTCFLVQLLGKPLALLEMSYVKDDLTHTYVHQVVKNLTQEVTKSMGGDPFYLLALVEKRARWERKLNAAKGVYEMTGQNVFLIEDMMPLHALAMYYHALFVRDLLPPTTPKIYSPLFLFESSLYLVVELLRQPEPPLQHCGLRLLEHVLINRGGASVPHFSLQLDVHKRFCDELCKIVGYSPQVGLRQLGLHVLRHYILAFDDQGKCLILKNLLETLQHDGLMGYLSAMFKDLVDKALMAHIRSGVAMPSEFRGKHFREMLMLCVCVLPNDVKSDLLLHSDRICNAINILRYFALSDRRNVTGFWDILPEIEKRLLVPLGTALDFSMAHYKAYKERVENGQSASDDALMKKQLQMLAVNITNSGIAGEGDSSLPDIGRQEKLDVLTSSITSLEWLLSIYVRANEVIEQTARQRKLLQDAGPVPTPAPATEPV</sequence>
<dbReference type="PANTHER" id="PTHR15430">
    <property type="entry name" value="GLOMULIN"/>
    <property type="match status" value="1"/>
</dbReference>
<keyword evidence="1" id="KW-1185">Reference proteome</keyword>
<reference evidence="1" key="1">
    <citation type="submission" date="2024-06" db="UniProtKB">
        <authorList>
            <consortium name="RefSeq"/>
        </authorList>
    </citation>
    <scope>NUCLEOTIDE SEQUENCE [LARGE SCALE GENOMIC DNA]</scope>
    <source>
        <strain evidence="1">MV2-25</strain>
    </source>
</reference>
<dbReference type="KEGG" id="dpo:4804133"/>
<dbReference type="AlphaFoldDB" id="A0A6I8UTL9"/>
<dbReference type="InterPro" id="IPR013877">
    <property type="entry name" value="YAP-bd/ALF4/Glomulin"/>
</dbReference>
<evidence type="ECO:0000313" key="2">
    <source>
        <dbReference type="RefSeq" id="XP_001360739.3"/>
    </source>
</evidence>
<dbReference type="RefSeq" id="XP_001360739.3">
    <property type="nucleotide sequence ID" value="XM_001360702.4"/>
</dbReference>
<dbReference type="InterPro" id="IPR019516">
    <property type="entry name" value="Glomulin/ALF4"/>
</dbReference>
<dbReference type="FunCoup" id="A0A6I8UTL9">
    <property type="interactions" value="1338"/>
</dbReference>
<dbReference type="GO" id="GO:0005737">
    <property type="term" value="C:cytoplasm"/>
    <property type="evidence" value="ECO:0007669"/>
    <property type="project" value="TreeGrafter"/>
</dbReference>
<dbReference type="Pfam" id="PF08568">
    <property type="entry name" value="Kinetochor_Ybp2"/>
    <property type="match status" value="1"/>
</dbReference>
<dbReference type="PANTHER" id="PTHR15430:SF1">
    <property type="entry name" value="GLOMULIN"/>
    <property type="match status" value="1"/>
</dbReference>
<dbReference type="InterPro" id="IPR016024">
    <property type="entry name" value="ARM-type_fold"/>
</dbReference>
<proteinExistence type="predicted"/>
<accession>A0A6I8UTL9</accession>
<dbReference type="InParanoid" id="A0A6I8UTL9"/>
<gene>
    <name evidence="2" type="primary">LOC4804133</name>
</gene>
<organism evidence="1 2">
    <name type="scientific">Drosophila pseudoobscura pseudoobscura</name>
    <name type="common">Fruit fly</name>
    <dbReference type="NCBI Taxonomy" id="46245"/>
    <lineage>
        <taxon>Eukaryota</taxon>
        <taxon>Metazoa</taxon>
        <taxon>Ecdysozoa</taxon>
        <taxon>Arthropoda</taxon>
        <taxon>Hexapoda</taxon>
        <taxon>Insecta</taxon>
        <taxon>Pterygota</taxon>
        <taxon>Neoptera</taxon>
        <taxon>Endopterygota</taxon>
        <taxon>Diptera</taxon>
        <taxon>Brachycera</taxon>
        <taxon>Muscomorpha</taxon>
        <taxon>Ephydroidea</taxon>
        <taxon>Drosophilidae</taxon>
        <taxon>Drosophila</taxon>
        <taxon>Sophophora</taxon>
    </lineage>
</organism>